<feature type="transmembrane region" description="Helical" evidence="1">
    <location>
        <begin position="21"/>
        <end position="42"/>
    </location>
</feature>
<organism evidence="2 3">
    <name type="scientific">Aspergillus taichungensis</name>
    <dbReference type="NCBI Taxonomy" id="482145"/>
    <lineage>
        <taxon>Eukaryota</taxon>
        <taxon>Fungi</taxon>
        <taxon>Dikarya</taxon>
        <taxon>Ascomycota</taxon>
        <taxon>Pezizomycotina</taxon>
        <taxon>Eurotiomycetes</taxon>
        <taxon>Eurotiomycetidae</taxon>
        <taxon>Eurotiales</taxon>
        <taxon>Aspergillaceae</taxon>
        <taxon>Aspergillus</taxon>
        <taxon>Aspergillus subgen. Circumdati</taxon>
    </lineage>
</organism>
<dbReference type="EMBL" id="KZ559505">
    <property type="protein sequence ID" value="PLN85327.1"/>
    <property type="molecule type" value="Genomic_DNA"/>
</dbReference>
<evidence type="ECO:0000313" key="2">
    <source>
        <dbReference type="EMBL" id="PLN85327.1"/>
    </source>
</evidence>
<evidence type="ECO:0000313" key="3">
    <source>
        <dbReference type="Proteomes" id="UP000235023"/>
    </source>
</evidence>
<keyword evidence="1" id="KW-1133">Transmembrane helix</keyword>
<proteinExistence type="predicted"/>
<evidence type="ECO:0000256" key="1">
    <source>
        <dbReference type="SAM" id="Phobius"/>
    </source>
</evidence>
<accession>A0A2J5I5U9</accession>
<reference evidence="3" key="1">
    <citation type="submission" date="2017-12" db="EMBL/GenBank/DDBJ databases">
        <authorList>
            <consortium name="DOE Joint Genome Institute"/>
            <person name="Mondo S.J."/>
            <person name="Kjaerbolling I."/>
            <person name="Vesth T.C."/>
            <person name="Frisvad J.C."/>
            <person name="Nybo J.L."/>
            <person name="Theobald S."/>
            <person name="Kuo A."/>
            <person name="Bowyer P."/>
            <person name="Matsuda Y."/>
            <person name="Lyhne E.K."/>
            <person name="Kogle M.E."/>
            <person name="Clum A."/>
            <person name="Lipzen A."/>
            <person name="Salamov A."/>
            <person name="Ngan C.Y."/>
            <person name="Daum C."/>
            <person name="Chiniquy J."/>
            <person name="Barry K."/>
            <person name="LaButti K."/>
            <person name="Haridas S."/>
            <person name="Simmons B.A."/>
            <person name="Magnuson J.K."/>
            <person name="Mortensen U.H."/>
            <person name="Larsen T.O."/>
            <person name="Grigoriev I.V."/>
            <person name="Baker S.E."/>
            <person name="Andersen M.R."/>
            <person name="Nordberg H.P."/>
            <person name="Cantor M.N."/>
            <person name="Hua S.X."/>
        </authorList>
    </citation>
    <scope>NUCLEOTIDE SEQUENCE [LARGE SCALE GENOMIC DNA]</scope>
    <source>
        <strain evidence="3">IBT 19404</strain>
    </source>
</reference>
<keyword evidence="3" id="KW-1185">Reference proteome</keyword>
<gene>
    <name evidence="2" type="ORF">BDW42DRAFT_160924</name>
</gene>
<dbReference type="OrthoDB" id="10453875at2759"/>
<name>A0A2J5I5U9_9EURO</name>
<sequence>MLTIWRDMTGRYAGCAYRFSGGLHVINALSFIIARFILWMGYVRGRSCLLVFGFGGGPVWCGRCPAGVLLY</sequence>
<protein>
    <submittedName>
        <fullName evidence="2">Uncharacterized protein</fullName>
    </submittedName>
</protein>
<keyword evidence="1" id="KW-0812">Transmembrane</keyword>
<dbReference type="Proteomes" id="UP000235023">
    <property type="component" value="Unassembled WGS sequence"/>
</dbReference>
<dbReference type="AlphaFoldDB" id="A0A2J5I5U9"/>
<keyword evidence="1" id="KW-0472">Membrane</keyword>